<protein>
    <submittedName>
        <fullName evidence="1">Uncharacterized protein</fullName>
    </submittedName>
</protein>
<dbReference type="AlphaFoldDB" id="A0A1Q9D3X1"/>
<gene>
    <name evidence="1" type="ORF">AK812_SmicGene28666</name>
</gene>
<accession>A0A1Q9D3X1</accession>
<name>A0A1Q9D3X1_SYMMI</name>
<comment type="caution">
    <text evidence="1">The sequence shown here is derived from an EMBL/GenBank/DDBJ whole genome shotgun (WGS) entry which is preliminary data.</text>
</comment>
<proteinExistence type="predicted"/>
<dbReference type="EMBL" id="LSRX01000740">
    <property type="protein sequence ID" value="OLP89844.1"/>
    <property type="molecule type" value="Genomic_DNA"/>
</dbReference>
<keyword evidence="2" id="KW-1185">Reference proteome</keyword>
<evidence type="ECO:0000313" key="1">
    <source>
        <dbReference type="EMBL" id="OLP89844.1"/>
    </source>
</evidence>
<dbReference type="Proteomes" id="UP000186817">
    <property type="component" value="Unassembled WGS sequence"/>
</dbReference>
<reference evidence="1 2" key="1">
    <citation type="submission" date="2016-02" db="EMBL/GenBank/DDBJ databases">
        <title>Genome analysis of coral dinoflagellate symbionts highlights evolutionary adaptations to a symbiotic lifestyle.</title>
        <authorList>
            <person name="Aranda M."/>
            <person name="Li Y."/>
            <person name="Liew Y.J."/>
            <person name="Baumgarten S."/>
            <person name="Simakov O."/>
            <person name="Wilson M."/>
            <person name="Piel J."/>
            <person name="Ashoor H."/>
            <person name="Bougouffa S."/>
            <person name="Bajic V.B."/>
            <person name="Ryu T."/>
            <person name="Ravasi T."/>
            <person name="Bayer T."/>
            <person name="Micklem G."/>
            <person name="Kim H."/>
            <person name="Bhak J."/>
            <person name="Lajeunesse T.C."/>
            <person name="Voolstra C.R."/>
        </authorList>
    </citation>
    <scope>NUCLEOTIDE SEQUENCE [LARGE SCALE GENOMIC DNA]</scope>
    <source>
        <strain evidence="1 2">CCMP2467</strain>
    </source>
</reference>
<dbReference type="OrthoDB" id="6079678at2759"/>
<evidence type="ECO:0000313" key="2">
    <source>
        <dbReference type="Proteomes" id="UP000186817"/>
    </source>
</evidence>
<organism evidence="1 2">
    <name type="scientific">Symbiodinium microadriaticum</name>
    <name type="common">Dinoflagellate</name>
    <name type="synonym">Zooxanthella microadriatica</name>
    <dbReference type="NCBI Taxonomy" id="2951"/>
    <lineage>
        <taxon>Eukaryota</taxon>
        <taxon>Sar</taxon>
        <taxon>Alveolata</taxon>
        <taxon>Dinophyceae</taxon>
        <taxon>Suessiales</taxon>
        <taxon>Symbiodiniaceae</taxon>
        <taxon>Symbiodinium</taxon>
    </lineage>
</organism>
<sequence length="80" mass="9214">MSGSEKLTPKRNYNGDYRYLVYGYGYAKEFLPFSPFGTGDVVEMSLPGPEIDGYPWARGRSRLRGSYKVTPKRNYNGDYR</sequence>